<comment type="caution">
    <text evidence="2">The sequence shown here is derived from an EMBL/GenBank/DDBJ whole genome shotgun (WGS) entry which is preliminary data.</text>
</comment>
<organism evidence="2 3">
    <name type="scientific">Litoribacillus peritrichatus</name>
    <dbReference type="NCBI Taxonomy" id="718191"/>
    <lineage>
        <taxon>Bacteria</taxon>
        <taxon>Pseudomonadati</taxon>
        <taxon>Pseudomonadota</taxon>
        <taxon>Gammaproteobacteria</taxon>
        <taxon>Oceanospirillales</taxon>
        <taxon>Oceanospirillaceae</taxon>
        <taxon>Litoribacillus</taxon>
    </lineage>
</organism>
<proteinExistence type="inferred from homology"/>
<dbReference type="InterPro" id="IPR008249">
    <property type="entry name" value="UPF0231"/>
</dbReference>
<dbReference type="RefSeq" id="WP_344796794.1">
    <property type="nucleotide sequence ID" value="NZ_BAABBN010000004.1"/>
</dbReference>
<gene>
    <name evidence="2" type="ORF">GCM10022277_13570</name>
</gene>
<reference evidence="3" key="1">
    <citation type="journal article" date="2019" name="Int. J. Syst. Evol. Microbiol.">
        <title>The Global Catalogue of Microorganisms (GCM) 10K type strain sequencing project: providing services to taxonomists for standard genome sequencing and annotation.</title>
        <authorList>
            <consortium name="The Broad Institute Genomics Platform"/>
            <consortium name="The Broad Institute Genome Sequencing Center for Infectious Disease"/>
            <person name="Wu L."/>
            <person name="Ma J."/>
        </authorList>
    </citation>
    <scope>NUCLEOTIDE SEQUENCE [LARGE SCALE GENOMIC DNA]</scope>
    <source>
        <strain evidence="3">JCM 17551</strain>
    </source>
</reference>
<keyword evidence="3" id="KW-1185">Reference proteome</keyword>
<dbReference type="EMBL" id="BAABBN010000004">
    <property type="protein sequence ID" value="GAA3919436.1"/>
    <property type="molecule type" value="Genomic_DNA"/>
</dbReference>
<evidence type="ECO:0000313" key="3">
    <source>
        <dbReference type="Proteomes" id="UP001501565"/>
    </source>
</evidence>
<comment type="similarity">
    <text evidence="1">Belongs to the UPF0231 family.</text>
</comment>
<name>A0ABP7MBW7_9GAMM</name>
<dbReference type="Pfam" id="PF06062">
    <property type="entry name" value="UPF0231"/>
    <property type="match status" value="1"/>
</dbReference>
<dbReference type="Proteomes" id="UP001501565">
    <property type="component" value="Unassembled WGS sequence"/>
</dbReference>
<protein>
    <submittedName>
        <fullName evidence="2">YacL family protein</fullName>
    </submittedName>
</protein>
<evidence type="ECO:0000313" key="2">
    <source>
        <dbReference type="EMBL" id="GAA3919436.1"/>
    </source>
</evidence>
<sequence>MEYQFSSDYSSQPVATCSMDHEAFGHWLTEEMASDEKKVHHILSQIEALQAQKIDQFILKGSEYSLKLTQEDAVVGATHVGFEAFNDELCAVSDDSQDLGFEHDELALDDQQGTAMCGLEDFSDLIHAWLDFVFP</sequence>
<accession>A0ABP7MBW7</accession>
<evidence type="ECO:0000256" key="1">
    <source>
        <dbReference type="ARBA" id="ARBA00005367"/>
    </source>
</evidence>